<name>V9Z3U6_9ACTN</name>
<feature type="region of interest" description="Disordered" evidence="1">
    <location>
        <begin position="1"/>
        <end position="72"/>
    </location>
</feature>
<organism evidence="2">
    <name type="scientific">Streptomyces sp. FR1</name>
    <dbReference type="NCBI Taxonomy" id="349971"/>
    <lineage>
        <taxon>Bacteria</taxon>
        <taxon>Bacillati</taxon>
        <taxon>Actinomycetota</taxon>
        <taxon>Actinomycetes</taxon>
        <taxon>Kitasatosporales</taxon>
        <taxon>Streptomycetaceae</taxon>
        <taxon>Streptomyces</taxon>
    </lineage>
</organism>
<sequence>MNRLQLHSSISCSNSSDSACRRNIPPSVRPGSRGAPGRTGVRRARPRTGPSPLRTVLRRDSRPLPATERRMP</sequence>
<evidence type="ECO:0000256" key="1">
    <source>
        <dbReference type="SAM" id="MobiDB-lite"/>
    </source>
</evidence>
<dbReference type="EMBL" id="KF602048">
    <property type="protein sequence ID" value="AHE38788.1"/>
    <property type="molecule type" value="Genomic_DNA"/>
</dbReference>
<gene>
    <name evidence="2" type="ORF">pFRL3_11</name>
</gene>
<feature type="compositionally biased region" description="Low complexity" evidence="1">
    <location>
        <begin position="8"/>
        <end position="18"/>
    </location>
</feature>
<accession>V9Z3U6</accession>
<geneLocation type="plasmid" evidence="2">
    <name>pFRL3</name>
</geneLocation>
<proteinExistence type="predicted"/>
<keyword evidence="2" id="KW-0614">Plasmid</keyword>
<dbReference type="AlphaFoldDB" id="V9Z3U6"/>
<reference evidence="2" key="1">
    <citation type="submission" date="2013-09" db="EMBL/GenBank/DDBJ databases">
        <title>Complete nucleotide sequence of Streptomyces linear plasmid pFRL3.</title>
        <authorList>
            <person name="Chen Z."/>
            <person name="Fang P."/>
            <person name="Qin Z."/>
        </authorList>
    </citation>
    <scope>NUCLEOTIDE SEQUENCE</scope>
    <source>
        <plasmid evidence="2">pFRL3</plasmid>
    </source>
</reference>
<feature type="compositionally biased region" description="Basic and acidic residues" evidence="1">
    <location>
        <begin position="57"/>
        <end position="72"/>
    </location>
</feature>
<evidence type="ECO:0000313" key="2">
    <source>
        <dbReference type="EMBL" id="AHE38788.1"/>
    </source>
</evidence>
<protein>
    <submittedName>
        <fullName evidence="2">Uncharacterized protein</fullName>
    </submittedName>
</protein>